<dbReference type="STRING" id="930991.A0A0D0D680"/>
<organism evidence="3 4">
    <name type="scientific">Paxillus rubicundulus Ve08.2h10</name>
    <dbReference type="NCBI Taxonomy" id="930991"/>
    <lineage>
        <taxon>Eukaryota</taxon>
        <taxon>Fungi</taxon>
        <taxon>Dikarya</taxon>
        <taxon>Basidiomycota</taxon>
        <taxon>Agaricomycotina</taxon>
        <taxon>Agaricomycetes</taxon>
        <taxon>Agaricomycetidae</taxon>
        <taxon>Boletales</taxon>
        <taxon>Paxilineae</taxon>
        <taxon>Paxillaceae</taxon>
        <taxon>Paxillus</taxon>
    </lineage>
</organism>
<protein>
    <recommendedName>
        <fullName evidence="2">C2H2-type domain-containing protein</fullName>
    </recommendedName>
</protein>
<feature type="domain" description="C2H2-type" evidence="2">
    <location>
        <begin position="172"/>
        <end position="195"/>
    </location>
</feature>
<feature type="region of interest" description="Disordered" evidence="1">
    <location>
        <begin position="32"/>
        <end position="54"/>
    </location>
</feature>
<evidence type="ECO:0000313" key="4">
    <source>
        <dbReference type="Proteomes" id="UP000054538"/>
    </source>
</evidence>
<dbReference type="AlphaFoldDB" id="A0A0D0D680"/>
<evidence type="ECO:0000259" key="2">
    <source>
        <dbReference type="PROSITE" id="PS00028"/>
    </source>
</evidence>
<dbReference type="Proteomes" id="UP000054538">
    <property type="component" value="Unassembled WGS sequence"/>
</dbReference>
<reference evidence="4" key="2">
    <citation type="submission" date="2015-01" db="EMBL/GenBank/DDBJ databases">
        <title>Evolutionary Origins and Diversification of the Mycorrhizal Mutualists.</title>
        <authorList>
            <consortium name="DOE Joint Genome Institute"/>
            <consortium name="Mycorrhizal Genomics Consortium"/>
            <person name="Kohler A."/>
            <person name="Kuo A."/>
            <person name="Nagy L.G."/>
            <person name="Floudas D."/>
            <person name="Copeland A."/>
            <person name="Barry K.W."/>
            <person name="Cichocki N."/>
            <person name="Veneault-Fourrey C."/>
            <person name="LaButti K."/>
            <person name="Lindquist E.A."/>
            <person name="Lipzen A."/>
            <person name="Lundell T."/>
            <person name="Morin E."/>
            <person name="Murat C."/>
            <person name="Riley R."/>
            <person name="Ohm R."/>
            <person name="Sun H."/>
            <person name="Tunlid A."/>
            <person name="Henrissat B."/>
            <person name="Grigoriev I.V."/>
            <person name="Hibbett D.S."/>
            <person name="Martin F."/>
        </authorList>
    </citation>
    <scope>NUCLEOTIDE SEQUENCE [LARGE SCALE GENOMIC DNA]</scope>
    <source>
        <strain evidence="4">Ve08.2h10</strain>
    </source>
</reference>
<reference evidence="3 4" key="1">
    <citation type="submission" date="2014-04" db="EMBL/GenBank/DDBJ databases">
        <authorList>
            <consortium name="DOE Joint Genome Institute"/>
            <person name="Kuo A."/>
            <person name="Kohler A."/>
            <person name="Jargeat P."/>
            <person name="Nagy L.G."/>
            <person name="Floudas D."/>
            <person name="Copeland A."/>
            <person name="Barry K.W."/>
            <person name="Cichocki N."/>
            <person name="Veneault-Fourrey C."/>
            <person name="LaButti K."/>
            <person name="Lindquist E.A."/>
            <person name="Lipzen A."/>
            <person name="Lundell T."/>
            <person name="Morin E."/>
            <person name="Murat C."/>
            <person name="Sun H."/>
            <person name="Tunlid A."/>
            <person name="Henrissat B."/>
            <person name="Grigoriev I.V."/>
            <person name="Hibbett D.S."/>
            <person name="Martin F."/>
            <person name="Nordberg H.P."/>
            <person name="Cantor M.N."/>
            <person name="Hua S.X."/>
        </authorList>
    </citation>
    <scope>NUCLEOTIDE SEQUENCE [LARGE SCALE GENOMIC DNA]</scope>
    <source>
        <strain evidence="3 4">Ve08.2h10</strain>
    </source>
</reference>
<evidence type="ECO:0000256" key="1">
    <source>
        <dbReference type="SAM" id="MobiDB-lite"/>
    </source>
</evidence>
<keyword evidence="4" id="KW-1185">Reference proteome</keyword>
<dbReference type="PROSITE" id="PS00028">
    <property type="entry name" value="ZINC_FINGER_C2H2_1"/>
    <property type="match status" value="1"/>
</dbReference>
<dbReference type="InterPro" id="IPR022698">
    <property type="entry name" value="OrsD"/>
</dbReference>
<evidence type="ECO:0000313" key="3">
    <source>
        <dbReference type="EMBL" id="KIK75614.1"/>
    </source>
</evidence>
<dbReference type="EMBL" id="KN827982">
    <property type="protein sequence ID" value="KIK75614.1"/>
    <property type="molecule type" value="Genomic_DNA"/>
</dbReference>
<gene>
    <name evidence="3" type="ORF">PAXRUDRAFT_18839</name>
</gene>
<dbReference type="OrthoDB" id="2686190at2759"/>
<dbReference type="InParanoid" id="A0A0D0D680"/>
<proteinExistence type="predicted"/>
<dbReference type="HOGENOM" id="CLU_752472_0_0_1"/>
<dbReference type="Pfam" id="PF12013">
    <property type="entry name" value="OrsD"/>
    <property type="match status" value="1"/>
</dbReference>
<sequence>MDSVLTSHALYHWIKACRPAAGKVKCATGSPTNPMATLEGSRAHTGLGSGSEDLKHPAVVGNGMPIVPARVRLDPEVDYLVGGGMLYLNGLWLHQGLNVFICRSCEACLTLDGLQGHRNAQHKDAISQADVDALQAAIKDDGICKGRSDMVLPFPGSPVIQGLQPAVPGFACRAQGCCYCMKDEGSMLKHNRKAHGGGPLATVTHRPCKVQTLFHGDLGTALDQLVSSVMNGGNVTPDATCTPDALLRVTGWEDFMPEARGQKKKREVLMALKDKHSPEELDGLLSRLSLTVNLHFEAGWVVLDRHGCRFTVLKTLIHGANIPSEWSAVSRRVDKHELMFGNNDSTEPNTGRRSHNLTKRIWPWYLSS</sequence>
<dbReference type="InterPro" id="IPR013087">
    <property type="entry name" value="Znf_C2H2_type"/>
</dbReference>
<accession>A0A0D0D680</accession>
<name>A0A0D0D680_9AGAM</name>